<evidence type="ECO:0000259" key="1">
    <source>
        <dbReference type="SMART" id="SM00897"/>
    </source>
</evidence>
<dbReference type="PATRIC" id="fig|80852.17.peg.1409"/>
<evidence type="ECO:0000259" key="2">
    <source>
        <dbReference type="SMART" id="SM01204"/>
    </source>
</evidence>
<dbReference type="HOGENOM" id="CLU_052774_1_0_6"/>
<gene>
    <name evidence="3" type="ORF">AWOD_I_1371</name>
</gene>
<dbReference type="SMART" id="SM00897">
    <property type="entry name" value="FIST"/>
    <property type="match status" value="1"/>
</dbReference>
<feature type="domain" description="FIST" evidence="1">
    <location>
        <begin position="30"/>
        <end position="227"/>
    </location>
</feature>
<sequence length="393" mass="43537">MKIVSSISQNKNSIEAINQCIKKLSNESIHPSILLCYFTEEHDAISIVKQLKQRFPNSKIHGCTSCQAVMTDELFAQQSVALWGFFDPHIGSYGTSIIEHKGSANIAKTTHFLLDNAIKDSGRNGELPTLVLLHATPGNEETIIAAIDDFFGTPVPLIGGSAADNNVEGDWHIFTQKGIVTSGISISVFYPSCKVSYSFHSGYANSNISGIATKTDKRVIYEIDHRPVIDVYKEWTKLAMIIGDDINLLEQVTQYPLGRIAGYMHDVPYFKLTHPVRFTHDGGMACFANIKEGEELFMMYGEKEQIISRPQRVIDSVLGYHKCDLKPIGGINIFCAGSMMHIKSHMSEVCHSLNTAMHYAPYICPFTFGEQGRFTGGENAHGNLMASAVLFHH</sequence>
<name>A0A090KIS9_9GAMM</name>
<dbReference type="InterPro" id="IPR013702">
    <property type="entry name" value="FIST_domain_N"/>
</dbReference>
<dbReference type="KEGG" id="awd:AWOD_I_1371"/>
<dbReference type="SMART" id="SM01204">
    <property type="entry name" value="FIST_C"/>
    <property type="match status" value="1"/>
</dbReference>
<dbReference type="PANTHER" id="PTHR40252:SF2">
    <property type="entry name" value="BLR0328 PROTEIN"/>
    <property type="match status" value="1"/>
</dbReference>
<reference evidence="4" key="1">
    <citation type="submission" date="2014-09" db="EMBL/GenBank/DDBJ databases">
        <authorList>
            <person name="Hjerde E."/>
        </authorList>
    </citation>
    <scope>NUCLEOTIDE SEQUENCE [LARGE SCALE GENOMIC DNA]</scope>
    <source>
        <strain evidence="4">06/09/139</strain>
    </source>
</reference>
<dbReference type="Pfam" id="PF10442">
    <property type="entry name" value="FIST_C"/>
    <property type="match status" value="1"/>
</dbReference>
<dbReference type="InterPro" id="IPR019494">
    <property type="entry name" value="FIST_C"/>
</dbReference>
<dbReference type="Pfam" id="PF08495">
    <property type="entry name" value="FIST"/>
    <property type="match status" value="1"/>
</dbReference>
<feature type="domain" description="FIST C-domain" evidence="2">
    <location>
        <begin position="228"/>
        <end position="374"/>
    </location>
</feature>
<keyword evidence="4" id="KW-1185">Reference proteome</keyword>
<dbReference type="Proteomes" id="UP000032427">
    <property type="component" value="Chromosome 1"/>
</dbReference>
<dbReference type="STRING" id="80852.AWOD_I_1371"/>
<accession>A0A090KIS9</accession>
<dbReference type="OrthoDB" id="179842at2"/>
<evidence type="ECO:0000313" key="3">
    <source>
        <dbReference type="EMBL" id="CED71449.1"/>
    </source>
</evidence>
<dbReference type="EMBL" id="LN554846">
    <property type="protein sequence ID" value="CED71449.1"/>
    <property type="molecule type" value="Genomic_DNA"/>
</dbReference>
<organism evidence="3 4">
    <name type="scientific">Aliivibrio wodanis</name>
    <dbReference type="NCBI Taxonomy" id="80852"/>
    <lineage>
        <taxon>Bacteria</taxon>
        <taxon>Pseudomonadati</taxon>
        <taxon>Pseudomonadota</taxon>
        <taxon>Gammaproteobacteria</taxon>
        <taxon>Vibrionales</taxon>
        <taxon>Vibrionaceae</taxon>
        <taxon>Aliivibrio</taxon>
    </lineage>
</organism>
<proteinExistence type="predicted"/>
<protein>
    <submittedName>
        <fullName evidence="3">Putative signal transduction protein</fullName>
    </submittedName>
</protein>
<dbReference type="PANTHER" id="PTHR40252">
    <property type="entry name" value="BLR0328 PROTEIN"/>
    <property type="match status" value="1"/>
</dbReference>
<evidence type="ECO:0000313" key="4">
    <source>
        <dbReference type="Proteomes" id="UP000032427"/>
    </source>
</evidence>
<dbReference type="AlphaFoldDB" id="A0A090KIS9"/>